<organism evidence="1 2">
    <name type="scientific">Acinetobacter equi</name>
    <dbReference type="NCBI Taxonomy" id="1324350"/>
    <lineage>
        <taxon>Bacteria</taxon>
        <taxon>Pseudomonadati</taxon>
        <taxon>Pseudomonadota</taxon>
        <taxon>Gammaproteobacteria</taxon>
        <taxon>Moraxellales</taxon>
        <taxon>Moraxellaceae</taxon>
        <taxon>Acinetobacter</taxon>
    </lineage>
</organism>
<dbReference type="AlphaFoldDB" id="A0A0N9VAG5"/>
<dbReference type="Proteomes" id="UP000064939">
    <property type="component" value="Chromosome"/>
</dbReference>
<reference evidence="1 2" key="1">
    <citation type="journal article" date="2015" name="Int. J. Syst. Evol. Microbiol.">
        <title>Acinetobacter equi sp. nov. isolated from horse faeces.</title>
        <authorList>
            <person name="Poppel M.T."/>
            <person name="Skiebe E."/>
            <person name="Laue M."/>
            <person name="Bergmann H."/>
            <person name="Ebersberger I."/>
            <person name="Garn T."/>
            <person name="Fruth A."/>
            <person name="Baumgardt S."/>
            <person name="Busse H.J."/>
            <person name="Wilharm G."/>
        </authorList>
    </citation>
    <scope>NUCLEOTIDE SEQUENCE [LARGE SCALE GENOMIC DNA]</scope>
    <source>
        <strain evidence="1 2">114</strain>
    </source>
</reference>
<accession>A0A0N9VAG5</accession>
<sequence length="119" mass="13418">MKKLIGLIALVVLTGCAEKKPLTQEEQWHGYCKSVGNAARTIMLDRQNAIPKDQAIEHANKVEDDITKGFIFDIIEAVYALPEKSIKNDIEGSREKVRSEFTAKCIATPHEEMPDYKPF</sequence>
<dbReference type="STRING" id="1324350.AOY20_12820"/>
<dbReference type="PROSITE" id="PS51257">
    <property type="entry name" value="PROKAR_LIPOPROTEIN"/>
    <property type="match status" value="1"/>
</dbReference>
<dbReference type="RefSeq" id="WP_054582230.1">
    <property type="nucleotide sequence ID" value="NZ_CP012808.1"/>
</dbReference>
<proteinExistence type="predicted"/>
<keyword evidence="2" id="KW-1185">Reference proteome</keyword>
<protein>
    <recommendedName>
        <fullName evidence="3">Lipoprotein</fullName>
    </recommendedName>
</protein>
<gene>
    <name evidence="1" type="ORF">AOY20_12820</name>
</gene>
<evidence type="ECO:0008006" key="3">
    <source>
        <dbReference type="Google" id="ProtNLM"/>
    </source>
</evidence>
<dbReference type="OrthoDB" id="6444773at2"/>
<dbReference type="EMBL" id="CP012808">
    <property type="protein sequence ID" value="ALH96348.1"/>
    <property type="molecule type" value="Genomic_DNA"/>
</dbReference>
<evidence type="ECO:0000313" key="1">
    <source>
        <dbReference type="EMBL" id="ALH96348.1"/>
    </source>
</evidence>
<name>A0A0N9VAG5_9GAMM</name>
<dbReference type="KEGG" id="aei:AOY20_12820"/>
<evidence type="ECO:0000313" key="2">
    <source>
        <dbReference type="Proteomes" id="UP000064939"/>
    </source>
</evidence>